<sequence length="70" mass="7821">MMSFSSRKMIFALLQLLLFILFIFVASPESGVACSRPLFVHRHWSGENELLWQLLPNAPAPPSGGDPIHT</sequence>
<dbReference type="EMBL" id="AP015037">
    <property type="protein sequence ID" value="BAT85509.1"/>
    <property type="molecule type" value="Genomic_DNA"/>
</dbReference>
<feature type="signal peptide" evidence="1">
    <location>
        <begin position="1"/>
        <end position="28"/>
    </location>
</feature>
<reference evidence="2 3" key="1">
    <citation type="journal article" date="2015" name="Sci. Rep.">
        <title>The power of single molecule real-time sequencing technology in the de novo assembly of a eukaryotic genome.</title>
        <authorList>
            <person name="Sakai H."/>
            <person name="Naito K."/>
            <person name="Ogiso-Tanaka E."/>
            <person name="Takahashi Y."/>
            <person name="Iseki K."/>
            <person name="Muto C."/>
            <person name="Satou K."/>
            <person name="Teruya K."/>
            <person name="Shiroma A."/>
            <person name="Shimoji M."/>
            <person name="Hirano T."/>
            <person name="Itoh T."/>
            <person name="Kaga A."/>
            <person name="Tomooka N."/>
        </authorList>
    </citation>
    <scope>NUCLEOTIDE SEQUENCE [LARGE SCALE GENOMIC DNA]</scope>
    <source>
        <strain evidence="3">cv. Shumari</strain>
    </source>
</reference>
<dbReference type="Proteomes" id="UP000291084">
    <property type="component" value="Chromosome 4"/>
</dbReference>
<protein>
    <recommendedName>
        <fullName evidence="4">Transmembrane protein</fullName>
    </recommendedName>
</protein>
<evidence type="ECO:0008006" key="4">
    <source>
        <dbReference type="Google" id="ProtNLM"/>
    </source>
</evidence>
<accession>A0A0S3RY33</accession>
<keyword evidence="3" id="KW-1185">Reference proteome</keyword>
<feature type="chain" id="PRO_5006617539" description="Transmembrane protein" evidence="1">
    <location>
        <begin position="29"/>
        <end position="70"/>
    </location>
</feature>
<organism evidence="2 3">
    <name type="scientific">Vigna angularis var. angularis</name>
    <dbReference type="NCBI Taxonomy" id="157739"/>
    <lineage>
        <taxon>Eukaryota</taxon>
        <taxon>Viridiplantae</taxon>
        <taxon>Streptophyta</taxon>
        <taxon>Embryophyta</taxon>
        <taxon>Tracheophyta</taxon>
        <taxon>Spermatophyta</taxon>
        <taxon>Magnoliopsida</taxon>
        <taxon>eudicotyledons</taxon>
        <taxon>Gunneridae</taxon>
        <taxon>Pentapetalae</taxon>
        <taxon>rosids</taxon>
        <taxon>fabids</taxon>
        <taxon>Fabales</taxon>
        <taxon>Fabaceae</taxon>
        <taxon>Papilionoideae</taxon>
        <taxon>50 kb inversion clade</taxon>
        <taxon>NPAAA clade</taxon>
        <taxon>indigoferoid/millettioid clade</taxon>
        <taxon>Phaseoleae</taxon>
        <taxon>Vigna</taxon>
    </lineage>
</organism>
<evidence type="ECO:0000313" key="2">
    <source>
        <dbReference type="EMBL" id="BAT85509.1"/>
    </source>
</evidence>
<gene>
    <name evidence="2" type="primary">Vigan.04G306600</name>
    <name evidence="2" type="ORF">VIGAN_04306600</name>
</gene>
<name>A0A0S3RY33_PHAAN</name>
<evidence type="ECO:0000256" key="1">
    <source>
        <dbReference type="SAM" id="SignalP"/>
    </source>
</evidence>
<dbReference type="AlphaFoldDB" id="A0A0S3RY33"/>
<evidence type="ECO:0000313" key="3">
    <source>
        <dbReference type="Proteomes" id="UP000291084"/>
    </source>
</evidence>
<dbReference type="OrthoDB" id="10357556at2759"/>
<proteinExistence type="predicted"/>
<keyword evidence="1" id="KW-0732">Signal</keyword>